<evidence type="ECO:0000313" key="9">
    <source>
        <dbReference type="Proteomes" id="UP000297737"/>
    </source>
</evidence>
<proteinExistence type="inferred from homology"/>
<evidence type="ECO:0000256" key="1">
    <source>
        <dbReference type="ARBA" id="ARBA00004781"/>
    </source>
</evidence>
<comment type="cofactor">
    <cofactor evidence="6">
        <name>Mg(2+)</name>
        <dbReference type="ChEBI" id="CHEBI:18420"/>
    </cofactor>
    <text evidence="6">Binds 1 Mg(2+) ion per monomer.</text>
</comment>
<dbReference type="EMBL" id="SIHO01000001">
    <property type="protein sequence ID" value="TFU06544.1"/>
    <property type="molecule type" value="Genomic_DNA"/>
</dbReference>
<protein>
    <recommendedName>
        <fullName evidence="4 6">dTDP-4-dehydrorhamnose reductase</fullName>
        <ecNumber evidence="3 6">1.1.1.133</ecNumber>
    </recommendedName>
</protein>
<dbReference type="PANTHER" id="PTHR10491">
    <property type="entry name" value="DTDP-4-DEHYDRORHAMNOSE REDUCTASE"/>
    <property type="match status" value="1"/>
</dbReference>
<comment type="function">
    <text evidence="6">Catalyzes the reduction of dTDP-6-deoxy-L-lyxo-4-hexulose to yield dTDP-L-rhamnose.</text>
</comment>
<dbReference type="CDD" id="cd05254">
    <property type="entry name" value="dTDP_HR_like_SDR_e"/>
    <property type="match status" value="1"/>
</dbReference>
<dbReference type="EC" id="1.1.1.133" evidence="3 6"/>
<evidence type="ECO:0000256" key="2">
    <source>
        <dbReference type="ARBA" id="ARBA00010944"/>
    </source>
</evidence>
<dbReference type="GO" id="GO:0019305">
    <property type="term" value="P:dTDP-rhamnose biosynthetic process"/>
    <property type="evidence" value="ECO:0007669"/>
    <property type="project" value="UniProtKB-UniPathway"/>
</dbReference>
<reference evidence="8 9" key="1">
    <citation type="submission" date="2019-02" db="EMBL/GenBank/DDBJ databases">
        <title>Polymorphobacter sp. isolated from the lake at the Tibet of China.</title>
        <authorList>
            <person name="Li A."/>
        </authorList>
    </citation>
    <scope>NUCLEOTIDE SEQUENCE [LARGE SCALE GENOMIC DNA]</scope>
    <source>
        <strain evidence="8 9">DJ1R-1</strain>
    </source>
</reference>
<organism evidence="8 9">
    <name type="scientific">Glacieibacterium arshaanense</name>
    <dbReference type="NCBI Taxonomy" id="2511025"/>
    <lineage>
        <taxon>Bacteria</taxon>
        <taxon>Pseudomonadati</taxon>
        <taxon>Pseudomonadota</taxon>
        <taxon>Alphaproteobacteria</taxon>
        <taxon>Sphingomonadales</taxon>
        <taxon>Sphingosinicellaceae</taxon>
        <taxon>Glacieibacterium</taxon>
    </lineage>
</organism>
<dbReference type="InterPro" id="IPR005913">
    <property type="entry name" value="dTDP_dehydrorham_reduct"/>
</dbReference>
<dbReference type="Pfam" id="PF04321">
    <property type="entry name" value="RmlD_sub_bind"/>
    <property type="match status" value="1"/>
</dbReference>
<sequence length="286" mass="30143">MKVLIAGSAGQLGRALQATAPANVTVIAPPEVDFDICDPEAVARVVATAAPTLVINAAAYTAVDKAESETAAAQRVNVNAVGVLASAARNAGAGFVHVSTDFIFDGTAHLPYPPDALPNPLGVYGRTKLEGEEAARDLHGNPLIVRTAWVYAAKGANFVATMLRLMRERSELGVVADQIGTPTHVPTLARTIWTLAQGGHTGTFHATDAGVASWYDFAVAIHEEALALGLLTTPVTVKPIRTSDYPTPARRPAYSVLDKSATWALTGIPNHWRVELRACLQELARG</sequence>
<dbReference type="UniPathway" id="UPA00124"/>
<dbReference type="Proteomes" id="UP000297737">
    <property type="component" value="Unassembled WGS sequence"/>
</dbReference>
<keyword evidence="9" id="KW-1185">Reference proteome</keyword>
<dbReference type="Gene3D" id="3.90.25.10">
    <property type="entry name" value="UDP-galactose 4-epimerase, domain 1"/>
    <property type="match status" value="1"/>
</dbReference>
<dbReference type="OrthoDB" id="9803892at2"/>
<comment type="similarity">
    <text evidence="2 6">Belongs to the dTDP-4-dehydrorhamnose reductase family.</text>
</comment>
<comment type="catalytic activity">
    <reaction evidence="5 6">
        <text>dTDP-beta-L-rhamnose + NADP(+) = dTDP-4-dehydro-beta-L-rhamnose + NADPH + H(+)</text>
        <dbReference type="Rhea" id="RHEA:21796"/>
        <dbReference type="ChEBI" id="CHEBI:15378"/>
        <dbReference type="ChEBI" id="CHEBI:57510"/>
        <dbReference type="ChEBI" id="CHEBI:57783"/>
        <dbReference type="ChEBI" id="CHEBI:58349"/>
        <dbReference type="ChEBI" id="CHEBI:62830"/>
        <dbReference type="EC" id="1.1.1.133"/>
    </reaction>
</comment>
<comment type="pathway">
    <text evidence="1 6">Carbohydrate biosynthesis; dTDP-L-rhamnose biosynthesis.</text>
</comment>
<evidence type="ECO:0000313" key="8">
    <source>
        <dbReference type="EMBL" id="TFU06544.1"/>
    </source>
</evidence>
<dbReference type="AlphaFoldDB" id="A0A4Y9ESF8"/>
<name>A0A4Y9ESF8_9SPHN</name>
<evidence type="ECO:0000256" key="5">
    <source>
        <dbReference type="ARBA" id="ARBA00048200"/>
    </source>
</evidence>
<dbReference type="InterPro" id="IPR029903">
    <property type="entry name" value="RmlD-like-bd"/>
</dbReference>
<dbReference type="InterPro" id="IPR036291">
    <property type="entry name" value="NAD(P)-bd_dom_sf"/>
</dbReference>
<dbReference type="SUPFAM" id="SSF51735">
    <property type="entry name" value="NAD(P)-binding Rossmann-fold domains"/>
    <property type="match status" value="1"/>
</dbReference>
<accession>A0A4Y9ESF8</accession>
<keyword evidence="6 8" id="KW-0560">Oxidoreductase</keyword>
<dbReference type="Gene3D" id="3.40.50.720">
    <property type="entry name" value="NAD(P)-binding Rossmann-like Domain"/>
    <property type="match status" value="1"/>
</dbReference>
<evidence type="ECO:0000256" key="3">
    <source>
        <dbReference type="ARBA" id="ARBA00012929"/>
    </source>
</evidence>
<dbReference type="NCBIfam" id="TIGR01214">
    <property type="entry name" value="rmlD"/>
    <property type="match status" value="1"/>
</dbReference>
<evidence type="ECO:0000259" key="7">
    <source>
        <dbReference type="Pfam" id="PF04321"/>
    </source>
</evidence>
<keyword evidence="6" id="KW-0521">NADP</keyword>
<evidence type="ECO:0000256" key="6">
    <source>
        <dbReference type="RuleBase" id="RU364082"/>
    </source>
</evidence>
<evidence type="ECO:0000256" key="4">
    <source>
        <dbReference type="ARBA" id="ARBA00017099"/>
    </source>
</evidence>
<dbReference type="RefSeq" id="WP_135245268.1">
    <property type="nucleotide sequence ID" value="NZ_SIHO01000001.1"/>
</dbReference>
<dbReference type="GO" id="GO:0008831">
    <property type="term" value="F:dTDP-4-dehydrorhamnose reductase activity"/>
    <property type="evidence" value="ECO:0007669"/>
    <property type="project" value="UniProtKB-EC"/>
</dbReference>
<feature type="domain" description="RmlD-like substrate binding" evidence="7">
    <location>
        <begin position="1"/>
        <end position="283"/>
    </location>
</feature>
<dbReference type="PANTHER" id="PTHR10491:SF4">
    <property type="entry name" value="METHIONINE ADENOSYLTRANSFERASE 2 SUBUNIT BETA"/>
    <property type="match status" value="1"/>
</dbReference>
<comment type="caution">
    <text evidence="8">The sequence shown here is derived from an EMBL/GenBank/DDBJ whole genome shotgun (WGS) entry which is preliminary data.</text>
</comment>
<dbReference type="GO" id="GO:0005829">
    <property type="term" value="C:cytosol"/>
    <property type="evidence" value="ECO:0007669"/>
    <property type="project" value="TreeGrafter"/>
</dbReference>
<gene>
    <name evidence="8" type="primary">rfbD</name>
    <name evidence="8" type="ORF">EUV02_06085</name>
</gene>